<evidence type="ECO:0000313" key="3">
    <source>
        <dbReference type="Proteomes" id="UP000245657"/>
    </source>
</evidence>
<keyword evidence="3" id="KW-1185">Reference proteome</keyword>
<organism evidence="2 3">
    <name type="scientific">Methanospirillum lacunae</name>
    <dbReference type="NCBI Taxonomy" id="668570"/>
    <lineage>
        <taxon>Archaea</taxon>
        <taxon>Methanobacteriati</taxon>
        <taxon>Methanobacteriota</taxon>
        <taxon>Stenosarchaea group</taxon>
        <taxon>Methanomicrobia</taxon>
        <taxon>Methanomicrobiales</taxon>
        <taxon>Methanospirillaceae</taxon>
        <taxon>Methanospirillum</taxon>
    </lineage>
</organism>
<name>A0A2V2N8M8_9EURY</name>
<dbReference type="AlphaFoldDB" id="A0A2V2N8M8"/>
<reference evidence="2 3" key="1">
    <citation type="submission" date="2018-05" db="EMBL/GenBank/DDBJ databases">
        <title>Draft genome of Methanospirillum lacunae Ki8-1.</title>
        <authorList>
            <person name="Dueholm M.S."/>
            <person name="Nielsen P.H."/>
            <person name="Bakmann L.F."/>
            <person name="Otzen D.E."/>
        </authorList>
    </citation>
    <scope>NUCLEOTIDE SEQUENCE [LARGE SCALE GENOMIC DNA]</scope>
    <source>
        <strain evidence="2 3">Ki8-1</strain>
    </source>
</reference>
<comment type="caution">
    <text evidence="2">The sequence shown here is derived from an EMBL/GenBank/DDBJ whole genome shotgun (WGS) entry which is preliminary data.</text>
</comment>
<dbReference type="Proteomes" id="UP000245657">
    <property type="component" value="Unassembled WGS sequence"/>
</dbReference>
<dbReference type="SUPFAM" id="SSF53807">
    <property type="entry name" value="Helical backbone' metal receptor"/>
    <property type="match status" value="1"/>
</dbReference>
<dbReference type="GeneID" id="97548670"/>
<dbReference type="RefSeq" id="WP_109968158.1">
    <property type="nucleotide sequence ID" value="NZ_CP176093.1"/>
</dbReference>
<dbReference type="PROSITE" id="PS50983">
    <property type="entry name" value="FE_B12_PBP"/>
    <property type="match status" value="1"/>
</dbReference>
<proteinExistence type="predicted"/>
<dbReference type="PANTHER" id="PTHR30535:SF34">
    <property type="entry name" value="MOLYBDATE-BINDING PROTEIN MOLA"/>
    <property type="match status" value="1"/>
</dbReference>
<protein>
    <submittedName>
        <fullName evidence="2">Iron ABC transporter substrate-binding protein</fullName>
    </submittedName>
</protein>
<accession>A0A2V2N8M8</accession>
<dbReference type="InterPro" id="IPR002491">
    <property type="entry name" value="ABC_transptr_periplasmic_BD"/>
</dbReference>
<gene>
    <name evidence="2" type="ORF">DK846_06685</name>
</gene>
<evidence type="ECO:0000313" key="2">
    <source>
        <dbReference type="EMBL" id="PWR72647.1"/>
    </source>
</evidence>
<feature type="domain" description="Fe/B12 periplasmic-binding" evidence="1">
    <location>
        <begin position="61"/>
        <end position="338"/>
    </location>
</feature>
<dbReference type="EMBL" id="QGMY01000006">
    <property type="protein sequence ID" value="PWR72647.1"/>
    <property type="molecule type" value="Genomic_DNA"/>
</dbReference>
<dbReference type="Pfam" id="PF01497">
    <property type="entry name" value="Peripla_BP_2"/>
    <property type="match status" value="1"/>
</dbReference>
<sequence>MNTRVTAIMALILILVIIPFPGVADSDATGPTTKVTDPGGQTITIVDDRGQYITIPYPVNHVVFLVENAMNSMYAVGGADKISGIGPIWMSEKKEPFFQSIDPGYNDKPKITTNGGTVDLEALKKADPDLVVLWSADWNDEATKSIRQALNVPVYGVYYTKLSDVSRANNVFAKIIGNEAREAEVSAIMGEYTRMVTDKTGGIPDENRPRVYWMWNDIYGTAGLNSATNDLIRLAGGKNVLEEANLKGKMQEHPKISLDLLKKLDPDVIYMWYNENVDPADVLNGNGDFAEWKNLKAVKTGKVFEVTDPFIYDSFSPQQPLALMAIAKDLHPELFSEIHLDQVIDSFFVKMYRVHYPGFSQA</sequence>
<dbReference type="InterPro" id="IPR050902">
    <property type="entry name" value="ABC_Transporter_SBP"/>
</dbReference>
<dbReference type="OrthoDB" id="24039at2157"/>
<dbReference type="Gene3D" id="3.40.50.1980">
    <property type="entry name" value="Nitrogenase molybdenum iron protein domain"/>
    <property type="match status" value="2"/>
</dbReference>
<evidence type="ECO:0000259" key="1">
    <source>
        <dbReference type="PROSITE" id="PS50983"/>
    </source>
</evidence>
<dbReference type="PANTHER" id="PTHR30535">
    <property type="entry name" value="VITAMIN B12-BINDING PROTEIN"/>
    <property type="match status" value="1"/>
</dbReference>